<sequence>MVADPRTEPRPTVAAIPSRTTRQRAERNVVHRMLSIRHADGKGIGHPPTSVQVVVRIKRLISEGMDVVAPVDGVDLLKSWEMTQ</sequence>
<comment type="caution">
    <text evidence="1">The sequence shown here is derived from an EMBL/GenBank/DDBJ whole genome shotgun (WGS) entry which is preliminary data.</text>
</comment>
<accession>A0ACC3BDJ6</accession>
<name>A0ACC3BDJ6_9EURO</name>
<keyword evidence="2" id="KW-1185">Reference proteome</keyword>
<evidence type="ECO:0000313" key="1">
    <source>
        <dbReference type="EMBL" id="KAK1148734.1"/>
    </source>
</evidence>
<dbReference type="EMBL" id="JAOPJF010000006">
    <property type="protein sequence ID" value="KAK1148734.1"/>
    <property type="molecule type" value="Genomic_DNA"/>
</dbReference>
<evidence type="ECO:0000313" key="2">
    <source>
        <dbReference type="Proteomes" id="UP001177260"/>
    </source>
</evidence>
<protein>
    <submittedName>
        <fullName evidence="1">Uncharacterized protein</fullName>
    </submittedName>
</protein>
<reference evidence="1 2" key="1">
    <citation type="journal article" date="2023" name="ACS Omega">
        <title>Identification of the Neoaspergillic Acid Biosynthesis Gene Cluster by Establishing an In Vitro CRISPR-Ribonucleoprotein Genetic System in Aspergillus melleus.</title>
        <authorList>
            <person name="Yuan B."/>
            <person name="Grau M.F."/>
            <person name="Murata R.M."/>
            <person name="Torok T."/>
            <person name="Venkateswaran K."/>
            <person name="Stajich J.E."/>
            <person name="Wang C.C.C."/>
        </authorList>
    </citation>
    <scope>NUCLEOTIDE SEQUENCE [LARGE SCALE GENOMIC DNA]</scope>
    <source>
        <strain evidence="1 2">IMV 1140</strain>
    </source>
</reference>
<gene>
    <name evidence="1" type="ORF">N8T08_008619</name>
</gene>
<dbReference type="Proteomes" id="UP001177260">
    <property type="component" value="Unassembled WGS sequence"/>
</dbReference>
<organism evidence="1 2">
    <name type="scientific">Aspergillus melleus</name>
    <dbReference type="NCBI Taxonomy" id="138277"/>
    <lineage>
        <taxon>Eukaryota</taxon>
        <taxon>Fungi</taxon>
        <taxon>Dikarya</taxon>
        <taxon>Ascomycota</taxon>
        <taxon>Pezizomycotina</taxon>
        <taxon>Eurotiomycetes</taxon>
        <taxon>Eurotiomycetidae</taxon>
        <taxon>Eurotiales</taxon>
        <taxon>Aspergillaceae</taxon>
        <taxon>Aspergillus</taxon>
        <taxon>Aspergillus subgen. Circumdati</taxon>
    </lineage>
</organism>
<proteinExistence type="predicted"/>